<accession>A0ABX8VCW7</accession>
<evidence type="ECO:0000313" key="2">
    <source>
        <dbReference type="EMBL" id="QYJ68886.1"/>
    </source>
</evidence>
<dbReference type="RefSeq" id="WP_220641224.1">
    <property type="nucleotide sequence ID" value="NZ_CP080429.1"/>
</dbReference>
<keyword evidence="1" id="KW-0732">Signal</keyword>
<name>A0ABX8VCW7_9FLAO</name>
<organism evidence="2 3">
    <name type="scientific">Flavobacterium litorale</name>
    <dbReference type="NCBI Taxonomy" id="2856519"/>
    <lineage>
        <taxon>Bacteria</taxon>
        <taxon>Pseudomonadati</taxon>
        <taxon>Bacteroidota</taxon>
        <taxon>Flavobacteriia</taxon>
        <taxon>Flavobacteriales</taxon>
        <taxon>Flavobacteriaceae</taxon>
        <taxon>Flavobacterium</taxon>
    </lineage>
</organism>
<evidence type="ECO:0008006" key="4">
    <source>
        <dbReference type="Google" id="ProtNLM"/>
    </source>
</evidence>
<feature type="chain" id="PRO_5045541497" description="SCP domain-containing protein" evidence="1">
    <location>
        <begin position="26"/>
        <end position="241"/>
    </location>
</feature>
<reference evidence="2 3" key="1">
    <citation type="submission" date="2021-07" db="EMBL/GenBank/DDBJ databases">
        <title>Flavobacterium WSW3-B6 sp.nov, isolated from seaweed.</title>
        <authorList>
            <person name="Muhammad N."/>
            <person name="Ho H."/>
            <person name="Lee Y.-J."/>
            <person name="Nguyen T."/>
            <person name="Ho J."/>
            <person name="Kim S.-G."/>
        </authorList>
    </citation>
    <scope>NUCLEOTIDE SEQUENCE [LARGE SCALE GENOMIC DNA]</scope>
    <source>
        <strain evidence="2 3">WSW3-B6</strain>
    </source>
</reference>
<evidence type="ECO:0000313" key="3">
    <source>
        <dbReference type="Proteomes" id="UP000825381"/>
    </source>
</evidence>
<dbReference type="Proteomes" id="UP000825381">
    <property type="component" value="Chromosome"/>
</dbReference>
<feature type="signal peptide" evidence="1">
    <location>
        <begin position="1"/>
        <end position="25"/>
    </location>
</feature>
<sequence>MFKNFKSLSLLALATSFLTISSCSTDEDNSINESNSTSYDTNFVTKSTNNSKKIIIELLDFGVKEIHDTGSVLTFSTYNDFYYRDQLVDFSNYTVTYDSTSLKTNNSELVVDSSGNSYLRRNGNLVNTRTIPIQNFVVEEFVLVMAHLQQSGNGGSSYTYQEYETNSNNGNNNNGGCPFWKVRRAAGVGFTQAEAEADLWYATRSFVDEHQGCTSIGGVSHKFVGVGDFGFEMAIQSFCCP</sequence>
<gene>
    <name evidence="2" type="ORF">K1I41_03100</name>
</gene>
<protein>
    <recommendedName>
        <fullName evidence="4">SCP domain-containing protein</fullName>
    </recommendedName>
</protein>
<evidence type="ECO:0000256" key="1">
    <source>
        <dbReference type="SAM" id="SignalP"/>
    </source>
</evidence>
<dbReference type="EMBL" id="CP080429">
    <property type="protein sequence ID" value="QYJ68886.1"/>
    <property type="molecule type" value="Genomic_DNA"/>
</dbReference>
<keyword evidence="3" id="KW-1185">Reference proteome</keyword>
<proteinExistence type="predicted"/>
<dbReference type="PROSITE" id="PS51257">
    <property type="entry name" value="PROKAR_LIPOPROTEIN"/>
    <property type="match status" value="1"/>
</dbReference>